<evidence type="ECO:0000259" key="2">
    <source>
        <dbReference type="Pfam" id="PF03787"/>
    </source>
</evidence>
<evidence type="ECO:0000256" key="1">
    <source>
        <dbReference type="ARBA" id="ARBA00023118"/>
    </source>
</evidence>
<proteinExistence type="predicted"/>
<feature type="domain" description="CRISPR type III-associated protein" evidence="2">
    <location>
        <begin position="10"/>
        <end position="148"/>
    </location>
</feature>
<dbReference type="InterPro" id="IPR005537">
    <property type="entry name" value="RAMP_III_fam"/>
</dbReference>
<name>A0A6M1RQW1_9BACT</name>
<dbReference type="EMBL" id="JAAKYA010000043">
    <property type="protein sequence ID" value="NGO39045.1"/>
    <property type="molecule type" value="Genomic_DNA"/>
</dbReference>
<dbReference type="InterPro" id="IPR007522">
    <property type="entry name" value="CRISPR-assoc_prot_TM1795"/>
</dbReference>
<dbReference type="NCBIfam" id="TIGR01894">
    <property type="entry name" value="cas_TM1795_cmr1"/>
    <property type="match status" value="1"/>
</dbReference>
<dbReference type="AlphaFoldDB" id="A0A6M1RQW1"/>
<dbReference type="Pfam" id="PF03787">
    <property type="entry name" value="RAMPs"/>
    <property type="match status" value="1"/>
</dbReference>
<dbReference type="Proteomes" id="UP000477311">
    <property type="component" value="Unassembled WGS sequence"/>
</dbReference>
<evidence type="ECO:0000313" key="4">
    <source>
        <dbReference type="Proteomes" id="UP000477311"/>
    </source>
</evidence>
<keyword evidence="4" id="KW-1185">Reference proteome</keyword>
<reference evidence="3 4" key="1">
    <citation type="submission" date="2020-02" db="EMBL/GenBank/DDBJ databases">
        <title>Draft genome sequence of Limisphaera ngatamarikiensis NGM72.4T, a thermophilic Verrucomicrobia grouped in subdivision 3.</title>
        <authorList>
            <person name="Carere C.R."/>
            <person name="Steen J."/>
            <person name="Hugenholtz P."/>
            <person name="Stott M.B."/>
        </authorList>
    </citation>
    <scope>NUCLEOTIDE SEQUENCE [LARGE SCALE GENOMIC DNA]</scope>
    <source>
        <strain evidence="3 4">NGM72.4</strain>
    </source>
</reference>
<comment type="caution">
    <text evidence="3">The sequence shown here is derived from an EMBL/GenBank/DDBJ whole genome shotgun (WGS) entry which is preliminary data.</text>
</comment>
<organism evidence="3 4">
    <name type="scientific">Limisphaera ngatamarikiensis</name>
    <dbReference type="NCBI Taxonomy" id="1324935"/>
    <lineage>
        <taxon>Bacteria</taxon>
        <taxon>Pseudomonadati</taxon>
        <taxon>Verrucomicrobiota</taxon>
        <taxon>Verrucomicrobiia</taxon>
        <taxon>Limisphaerales</taxon>
        <taxon>Limisphaeraceae</taxon>
        <taxon>Limisphaera</taxon>
    </lineage>
</organism>
<dbReference type="GO" id="GO:0051607">
    <property type="term" value="P:defense response to virus"/>
    <property type="evidence" value="ECO:0007669"/>
    <property type="project" value="UniProtKB-KW"/>
</dbReference>
<keyword evidence="1" id="KW-0051">Antiviral defense</keyword>
<dbReference type="RefSeq" id="WP_165106837.1">
    <property type="nucleotide sequence ID" value="NZ_JAAKYA010000043.1"/>
</dbReference>
<sequence length="294" mass="33599">MSDKDSKTWTLRALTDIWTGDADGKPDRLITTGLLGSIRWWFEVLVRGLGGRACDPTSDVRCPDSHVKDPTKPGHHCVVCELFGCTGWARKFRFEVLDKSGLTRISQIKKDDIFQLRFTELRPIQPEEWALLDLTLRLIADYGAIGGKMTAKNTDCGLIRLEQDDLVQAQSRRAQLEHYVHSSHWRRLKDHGFVWASLSNLWFVAGRFLNAGQFDAVLTIDEWVKGRRGVSKKVLSFKEPEERRRTFGFVKPGTVEFDAIKKRLQEKAWSGLEAEFRRGEQILEELLRAAGVES</sequence>
<gene>
    <name evidence="3" type="primary">cmr1</name>
    <name evidence="3" type="ORF">G4L39_06495</name>
</gene>
<accession>A0A6M1RQW1</accession>
<evidence type="ECO:0000313" key="3">
    <source>
        <dbReference type="EMBL" id="NGO39045.1"/>
    </source>
</evidence>
<protein>
    <submittedName>
        <fullName evidence="3">Type III-B CRISPR module RAMP protein Cmr1</fullName>
    </submittedName>
</protein>